<dbReference type="PANTHER" id="PTHR32282:SF11">
    <property type="entry name" value="PENICILLIN-BINDING PROTEIN 1B"/>
    <property type="match status" value="1"/>
</dbReference>
<dbReference type="Gene3D" id="1.10.3810.10">
    <property type="entry name" value="Biosynthetic peptidoglycan transglycosylase-like"/>
    <property type="match status" value="1"/>
</dbReference>
<evidence type="ECO:0000256" key="6">
    <source>
        <dbReference type="ARBA" id="ARBA00022645"/>
    </source>
</evidence>
<dbReference type="InterPro" id="IPR023346">
    <property type="entry name" value="Lysozyme-like_dom_sf"/>
</dbReference>
<dbReference type="GO" id="GO:0071555">
    <property type="term" value="P:cell wall organization"/>
    <property type="evidence" value="ECO:0007669"/>
    <property type="project" value="UniProtKB-KW"/>
</dbReference>
<evidence type="ECO:0000313" key="23">
    <source>
        <dbReference type="Proteomes" id="UP000286402"/>
    </source>
</evidence>
<dbReference type="GO" id="GO:0005886">
    <property type="term" value="C:plasma membrane"/>
    <property type="evidence" value="ECO:0007669"/>
    <property type="project" value="UniProtKB-SubCell"/>
</dbReference>
<keyword evidence="19" id="KW-0812">Transmembrane</keyword>
<keyword evidence="5" id="KW-1003">Cell membrane</keyword>
<keyword evidence="23" id="KW-1185">Reference proteome</keyword>
<dbReference type="InterPro" id="IPR012338">
    <property type="entry name" value="Beta-lactam/transpept-like"/>
</dbReference>
<comment type="catalytic activity">
    <reaction evidence="16">
        <text>Preferential cleavage: (Ac)2-L-Lys-D-Ala-|-D-Ala. Also transpeptidation of peptidyl-alanyl moieties that are N-acyl substituents of D-alanine.</text>
        <dbReference type="EC" id="3.4.16.4"/>
    </reaction>
</comment>
<evidence type="ECO:0000256" key="2">
    <source>
        <dbReference type="ARBA" id="ARBA00004752"/>
    </source>
</evidence>
<dbReference type="GO" id="GO:0030288">
    <property type="term" value="C:outer membrane-bounded periplasmic space"/>
    <property type="evidence" value="ECO:0007669"/>
    <property type="project" value="TreeGrafter"/>
</dbReference>
<dbReference type="InterPro" id="IPR050396">
    <property type="entry name" value="Glycosyltr_51/Transpeptidase"/>
</dbReference>
<name>A0A420FM38_9SPHI</name>
<keyword evidence="14" id="KW-0511">Multifunctional enzyme</keyword>
<dbReference type="GO" id="GO:0008360">
    <property type="term" value="P:regulation of cell shape"/>
    <property type="evidence" value="ECO:0007669"/>
    <property type="project" value="UniProtKB-KW"/>
</dbReference>
<evidence type="ECO:0000256" key="13">
    <source>
        <dbReference type="ARBA" id="ARBA00023136"/>
    </source>
</evidence>
<dbReference type="InterPro" id="IPR001264">
    <property type="entry name" value="Glyco_trans_51"/>
</dbReference>
<evidence type="ECO:0000256" key="12">
    <source>
        <dbReference type="ARBA" id="ARBA00022984"/>
    </source>
</evidence>
<keyword evidence="19" id="KW-1133">Transmembrane helix</keyword>
<keyword evidence="10" id="KW-0378">Hydrolase</keyword>
<organism evidence="22 23">
    <name type="scientific">Sphingobacterium siyangense</name>
    <dbReference type="NCBI Taxonomy" id="459529"/>
    <lineage>
        <taxon>Bacteria</taxon>
        <taxon>Pseudomonadati</taxon>
        <taxon>Bacteroidota</taxon>
        <taxon>Sphingobacteriia</taxon>
        <taxon>Sphingobacteriales</taxon>
        <taxon>Sphingobacteriaceae</taxon>
        <taxon>Sphingobacterium</taxon>
    </lineage>
</organism>
<comment type="catalytic activity">
    <reaction evidence="17">
        <text>[GlcNAc-(1-&gt;4)-Mur2Ac(oyl-L-Ala-gamma-D-Glu-L-Lys-D-Ala-D-Ala)](n)-di-trans,octa-cis-undecaprenyl diphosphate + beta-D-GlcNAc-(1-&gt;4)-Mur2Ac(oyl-L-Ala-gamma-D-Glu-L-Lys-D-Ala-D-Ala)-di-trans,octa-cis-undecaprenyl diphosphate = [GlcNAc-(1-&gt;4)-Mur2Ac(oyl-L-Ala-gamma-D-Glu-L-Lys-D-Ala-D-Ala)](n+1)-di-trans,octa-cis-undecaprenyl diphosphate + di-trans,octa-cis-undecaprenyl diphosphate + H(+)</text>
        <dbReference type="Rhea" id="RHEA:23708"/>
        <dbReference type="Rhea" id="RHEA-COMP:9602"/>
        <dbReference type="Rhea" id="RHEA-COMP:9603"/>
        <dbReference type="ChEBI" id="CHEBI:15378"/>
        <dbReference type="ChEBI" id="CHEBI:58405"/>
        <dbReference type="ChEBI" id="CHEBI:60033"/>
        <dbReference type="ChEBI" id="CHEBI:78435"/>
        <dbReference type="EC" id="2.4.99.28"/>
    </reaction>
</comment>
<keyword evidence="7" id="KW-0645">Protease</keyword>
<evidence type="ECO:0000256" key="11">
    <source>
        <dbReference type="ARBA" id="ARBA00022960"/>
    </source>
</evidence>
<evidence type="ECO:0000256" key="7">
    <source>
        <dbReference type="ARBA" id="ARBA00022670"/>
    </source>
</evidence>
<dbReference type="Gene3D" id="3.40.710.10">
    <property type="entry name" value="DD-peptidase/beta-lactamase superfamily"/>
    <property type="match status" value="1"/>
</dbReference>
<dbReference type="GO" id="GO:0008658">
    <property type="term" value="F:penicillin binding"/>
    <property type="evidence" value="ECO:0007669"/>
    <property type="project" value="InterPro"/>
</dbReference>
<evidence type="ECO:0000256" key="16">
    <source>
        <dbReference type="ARBA" id="ARBA00034000"/>
    </source>
</evidence>
<comment type="subcellular location">
    <subcellularLocation>
        <location evidence="1">Cell membrane</location>
    </subcellularLocation>
</comment>
<evidence type="ECO:0000256" key="17">
    <source>
        <dbReference type="ARBA" id="ARBA00049902"/>
    </source>
</evidence>
<evidence type="ECO:0000256" key="10">
    <source>
        <dbReference type="ARBA" id="ARBA00022801"/>
    </source>
</evidence>
<dbReference type="RefSeq" id="WP_120334967.1">
    <property type="nucleotide sequence ID" value="NZ_CP070350.1"/>
</dbReference>
<keyword evidence="6" id="KW-0121">Carboxypeptidase</keyword>
<feature type="compositionally biased region" description="Basic and acidic residues" evidence="18">
    <location>
        <begin position="742"/>
        <end position="756"/>
    </location>
</feature>
<evidence type="ECO:0000256" key="8">
    <source>
        <dbReference type="ARBA" id="ARBA00022676"/>
    </source>
</evidence>
<dbReference type="AlphaFoldDB" id="A0A420FM38"/>
<evidence type="ECO:0000256" key="15">
    <source>
        <dbReference type="ARBA" id="ARBA00023316"/>
    </source>
</evidence>
<keyword evidence="13 19" id="KW-0472">Membrane</keyword>
<accession>A0A420FM38</accession>
<evidence type="ECO:0000256" key="14">
    <source>
        <dbReference type="ARBA" id="ARBA00023268"/>
    </source>
</evidence>
<reference evidence="22 23" key="1">
    <citation type="submission" date="2016-07" db="EMBL/GenBank/DDBJ databases">
        <title>Genome analysis of Sphingobacterium siyangense T12B17.</title>
        <authorList>
            <person name="Xu D."/>
            <person name="Su Y."/>
            <person name="Zheng S."/>
        </authorList>
    </citation>
    <scope>NUCLEOTIDE SEQUENCE [LARGE SCALE GENOMIC DNA]</scope>
    <source>
        <strain evidence="22 23">T12B17</strain>
    </source>
</reference>
<dbReference type="GO" id="GO:0008955">
    <property type="term" value="F:peptidoglycan glycosyltransferase activity"/>
    <property type="evidence" value="ECO:0007669"/>
    <property type="project" value="UniProtKB-EC"/>
</dbReference>
<comment type="similarity">
    <text evidence="4">In the N-terminal section; belongs to the glycosyltransferase 51 family.</text>
</comment>
<dbReference type="SUPFAM" id="SSF53955">
    <property type="entry name" value="Lysozyme-like"/>
    <property type="match status" value="1"/>
</dbReference>
<sequence length="756" mass="84881">MKRVSKKNQLTEADVKRYTFNFWKIIVGIVAIGFLFILSIRLGVFGKLPSFSDLENPKSNLASEVITEDHKVLGTYYVQNRSNVKYSELSPYLVKALVSTEDKRFYDHSGIDYSRTFTVIFHTLTGNKQGGSTITQQLALNLFSDGRQKNFLKRVIQKFQEWITAVRLERNYTKDEIITMYFNTVDFGAYNTYGIKSAARTYFNTTPDKLTADQAALLVGMLKGPGAYSPVRYPEKSRTRRNTVLNNMVAANFISAEEATKAKEKPLGLELKIANYGEGLAPYFRAVLKDEIKKEFAKLSITKPDGTPYDLDRDGLKIYTTINMSMQQYAEDSQKEWMKQLQSKFAAQWKNRDPFKGDKAKLLISGMKRSDRYRILKEEGLNEDEIKKAFNVKVPMNIFTWKGSVDTMMTPMDSIKYNKLMLRNAMMSMEPKTGHIKAWVGGIDFDHFKYDQVKMGTRQVGSTAKPFTYAVAIDNGYSPCYSIPNYQQTYNGWTPRGNAQGGNPITLAKALAYSQNYATAYLVHEVGAAEVAALTKRMGITSDVPNYPSISLGAYEASVFDMVGAYSAFVNQGTWIEPTAILRIEDKNGTPIYDKAPKVVKALNSESAYIIVDMLKKVVSQGTARRIQWMYKLTNPIGGKTGTTNDNSDAWFIGITPELVTGVWTGAEDRGISFDRMEYGQGAAAAMPVFAYYMQKVYKDSNLKYTKGDFEQPQGGLTRVIDCNQYWGGGGSDVEDGSTDSSGKDATKLKDDRLGF</sequence>
<feature type="transmembrane region" description="Helical" evidence="19">
    <location>
        <begin position="21"/>
        <end position="44"/>
    </location>
</feature>
<evidence type="ECO:0000313" key="22">
    <source>
        <dbReference type="EMBL" id="RKF33957.1"/>
    </source>
</evidence>
<evidence type="ECO:0000256" key="4">
    <source>
        <dbReference type="ARBA" id="ARBA00007739"/>
    </source>
</evidence>
<dbReference type="GO" id="GO:0009252">
    <property type="term" value="P:peptidoglycan biosynthetic process"/>
    <property type="evidence" value="ECO:0007669"/>
    <property type="project" value="UniProtKB-KW"/>
</dbReference>
<feature type="domain" description="Penicillin-binding protein transpeptidase" evidence="20">
    <location>
        <begin position="428"/>
        <end position="658"/>
    </location>
</feature>
<dbReference type="GO" id="GO:0006508">
    <property type="term" value="P:proteolysis"/>
    <property type="evidence" value="ECO:0007669"/>
    <property type="project" value="UniProtKB-KW"/>
</dbReference>
<keyword evidence="12" id="KW-0573">Peptidoglycan synthesis</keyword>
<evidence type="ECO:0000256" key="18">
    <source>
        <dbReference type="SAM" id="MobiDB-lite"/>
    </source>
</evidence>
<dbReference type="SUPFAM" id="SSF56601">
    <property type="entry name" value="beta-lactamase/transpeptidase-like"/>
    <property type="match status" value="1"/>
</dbReference>
<protein>
    <submittedName>
        <fullName evidence="22">Peptidase</fullName>
    </submittedName>
</protein>
<feature type="region of interest" description="Disordered" evidence="18">
    <location>
        <begin position="731"/>
        <end position="756"/>
    </location>
</feature>
<evidence type="ECO:0000256" key="19">
    <source>
        <dbReference type="SAM" id="Phobius"/>
    </source>
</evidence>
<dbReference type="PANTHER" id="PTHR32282">
    <property type="entry name" value="BINDING PROTEIN TRANSPEPTIDASE, PUTATIVE-RELATED"/>
    <property type="match status" value="1"/>
</dbReference>
<feature type="domain" description="Glycosyl transferase family 51" evidence="21">
    <location>
        <begin position="71"/>
        <end position="248"/>
    </location>
</feature>
<keyword evidence="11" id="KW-0133">Cell shape</keyword>
<dbReference type="InterPro" id="IPR001460">
    <property type="entry name" value="PCN-bd_Tpept"/>
</dbReference>
<dbReference type="GO" id="GO:0009002">
    <property type="term" value="F:serine-type D-Ala-D-Ala carboxypeptidase activity"/>
    <property type="evidence" value="ECO:0007669"/>
    <property type="project" value="UniProtKB-EC"/>
</dbReference>
<comment type="caution">
    <text evidence="22">The sequence shown here is derived from an EMBL/GenBank/DDBJ whole genome shotgun (WGS) entry which is preliminary data.</text>
</comment>
<keyword evidence="15" id="KW-0961">Cell wall biogenesis/degradation</keyword>
<keyword evidence="9" id="KW-0808">Transferase</keyword>
<dbReference type="InterPro" id="IPR036950">
    <property type="entry name" value="PBP_transglycosylase"/>
</dbReference>
<evidence type="ECO:0000256" key="5">
    <source>
        <dbReference type="ARBA" id="ARBA00022475"/>
    </source>
</evidence>
<evidence type="ECO:0000259" key="21">
    <source>
        <dbReference type="Pfam" id="PF00912"/>
    </source>
</evidence>
<keyword evidence="8" id="KW-0328">Glycosyltransferase</keyword>
<dbReference type="Pfam" id="PF00912">
    <property type="entry name" value="Transgly"/>
    <property type="match status" value="1"/>
</dbReference>
<evidence type="ECO:0000256" key="3">
    <source>
        <dbReference type="ARBA" id="ARBA00007090"/>
    </source>
</evidence>
<gene>
    <name evidence="22" type="ORF">BCY89_09850</name>
</gene>
<evidence type="ECO:0000256" key="9">
    <source>
        <dbReference type="ARBA" id="ARBA00022679"/>
    </source>
</evidence>
<comment type="pathway">
    <text evidence="2">Cell wall biogenesis; peptidoglycan biosynthesis.</text>
</comment>
<evidence type="ECO:0000259" key="20">
    <source>
        <dbReference type="Pfam" id="PF00905"/>
    </source>
</evidence>
<dbReference type="Pfam" id="PF00905">
    <property type="entry name" value="Transpeptidase"/>
    <property type="match status" value="1"/>
</dbReference>
<proteinExistence type="inferred from homology"/>
<dbReference type="Proteomes" id="UP000286402">
    <property type="component" value="Unassembled WGS sequence"/>
</dbReference>
<dbReference type="EMBL" id="MCAQ01000025">
    <property type="protein sequence ID" value="RKF33957.1"/>
    <property type="molecule type" value="Genomic_DNA"/>
</dbReference>
<evidence type="ECO:0000256" key="1">
    <source>
        <dbReference type="ARBA" id="ARBA00004236"/>
    </source>
</evidence>
<comment type="similarity">
    <text evidence="3">In the C-terminal section; belongs to the transpeptidase family.</text>
</comment>